<sequence>MNSGSDSGAEYAGLPFGREISEIIKRIEISQDSSIKNIAVISEPYAGDYLIINGLHDILKERVCRHKFGSVQYKYPEQTEICPDKDIVILEGCHYLFSRRIGGYENLTGFLREISLDERIYITFWNCFAWNYISAATGADSYFQEVIRIKPAKPDMLMEIIRGESEKKTEYIDDRPKSDRKRIYIDWYEKKLPYSEKTVPFPKPVYESNVEKVLTGSDAEEYAFERITSISGGNLGVAKKLWRKSVNDNQFRLSGISSRDSDISLNYNESYILLLIITWGALSEKEITDMTGTEDSVAKLFELTLHGIIFNEGGRYSIDPLRFVQARDYLKRIRMVW</sequence>
<evidence type="ECO:0000313" key="1">
    <source>
        <dbReference type="EMBL" id="EHQ37001.1"/>
    </source>
</evidence>
<proteinExistence type="predicted"/>
<keyword evidence="2" id="KW-1185">Reference proteome</keyword>
<protein>
    <submittedName>
        <fullName evidence="1">Uncharacterized protein</fullName>
    </submittedName>
</protein>
<organism evidence="1 2">
    <name type="scientific">Methanoplanus limicola DSM 2279</name>
    <dbReference type="NCBI Taxonomy" id="937775"/>
    <lineage>
        <taxon>Archaea</taxon>
        <taxon>Methanobacteriati</taxon>
        <taxon>Methanobacteriota</taxon>
        <taxon>Stenosarchaea group</taxon>
        <taxon>Methanomicrobia</taxon>
        <taxon>Methanomicrobiales</taxon>
        <taxon>Methanomicrobiaceae</taxon>
        <taxon>Methanoplanus</taxon>
    </lineage>
</organism>
<accession>H1YYS9</accession>
<dbReference type="RefSeq" id="WP_004079720.1">
    <property type="nucleotide sequence ID" value="NZ_CM001436.1"/>
</dbReference>
<reference evidence="1 2" key="1">
    <citation type="submission" date="2011-10" db="EMBL/GenBank/DDBJ databases">
        <title>The Improved High-Quality Draft genome of Methanoplanus limicola DSM 2279.</title>
        <authorList>
            <consortium name="US DOE Joint Genome Institute (JGI-PGF)"/>
            <person name="Lucas S."/>
            <person name="Copeland A."/>
            <person name="Lapidus A."/>
            <person name="Glavina del Rio T."/>
            <person name="Dalin E."/>
            <person name="Tice H."/>
            <person name="Bruce D."/>
            <person name="Goodwin L."/>
            <person name="Pitluck S."/>
            <person name="Peters L."/>
            <person name="Mikhailova N."/>
            <person name="Lu M."/>
            <person name="Kyrpides N."/>
            <person name="Mavromatis K."/>
            <person name="Ivanova N."/>
            <person name="Markowitz V."/>
            <person name="Cheng J.-F."/>
            <person name="Hugenholtz P."/>
            <person name="Woyke T."/>
            <person name="Wu D."/>
            <person name="Wirth R."/>
            <person name="Brambilla E.-M."/>
            <person name="Klenk H.-P."/>
            <person name="Eisen J.A."/>
        </authorList>
    </citation>
    <scope>NUCLEOTIDE SEQUENCE [LARGE SCALE GENOMIC DNA]</scope>
    <source>
        <strain evidence="1 2">DSM 2279</strain>
    </source>
</reference>
<dbReference type="AlphaFoldDB" id="H1YYS9"/>
<dbReference type="STRING" id="937775.Metlim_2968"/>
<dbReference type="EMBL" id="CM001436">
    <property type="protein sequence ID" value="EHQ37001.1"/>
    <property type="molecule type" value="Genomic_DNA"/>
</dbReference>
<dbReference type="Proteomes" id="UP000005741">
    <property type="component" value="Chromosome"/>
</dbReference>
<gene>
    <name evidence="1" type="ORF">Metlim_2968</name>
</gene>
<dbReference type="InParanoid" id="H1YYS9"/>
<evidence type="ECO:0000313" key="2">
    <source>
        <dbReference type="Proteomes" id="UP000005741"/>
    </source>
</evidence>
<dbReference type="HOGENOM" id="CLU_803187_0_0_2"/>
<name>H1YYS9_9EURY</name>
<dbReference type="OrthoDB" id="326898at2157"/>